<dbReference type="InterPro" id="IPR000835">
    <property type="entry name" value="HTH_MarR-typ"/>
</dbReference>
<keyword evidence="7" id="KW-1185">Reference proteome</keyword>
<evidence type="ECO:0000256" key="3">
    <source>
        <dbReference type="ARBA" id="ARBA00023163"/>
    </source>
</evidence>
<sequence length="242" mass="26627">MRSSHDGFWGSVVKRGQPSVSRRAATAATQNTISNFCKLSIHRRSASYRLPRVPASPCDLNVTQFIDVVEEFNRFYIRLPRRRNHAFSTLSVLDALACDDRPKRLTELIASEQLSQPGLTQLVKRLERDGLVERGRDPRDGRAVLVRITQKGRNIGESCRGERAEQLAPLIALLTPAERRALARALPALRRLTRLGRDGTADAVGPPGHVGRTGEQAPRARVCGAHGRHPACAAEGAPRPSQ</sequence>
<dbReference type="InterPro" id="IPR036388">
    <property type="entry name" value="WH-like_DNA-bd_sf"/>
</dbReference>
<proteinExistence type="predicted"/>
<dbReference type="InterPro" id="IPR036390">
    <property type="entry name" value="WH_DNA-bd_sf"/>
</dbReference>
<dbReference type="EMBL" id="WMBF01000086">
    <property type="protein sequence ID" value="MBW5422124.1"/>
    <property type="molecule type" value="Genomic_DNA"/>
</dbReference>
<dbReference type="InterPro" id="IPR052526">
    <property type="entry name" value="HTH-type_Bedaq_tolerance"/>
</dbReference>
<evidence type="ECO:0000256" key="1">
    <source>
        <dbReference type="ARBA" id="ARBA00023015"/>
    </source>
</evidence>
<gene>
    <name evidence="6" type="ORF">GKQ77_11220</name>
</gene>
<comment type="caution">
    <text evidence="6">The sequence shown here is derived from an EMBL/GenBank/DDBJ whole genome shotgun (WGS) entry which is preliminary data.</text>
</comment>
<dbReference type="Pfam" id="PF22381">
    <property type="entry name" value="Staph_reg_Sar_Rot"/>
    <property type="match status" value="1"/>
</dbReference>
<dbReference type="Proteomes" id="UP001197114">
    <property type="component" value="Unassembled WGS sequence"/>
</dbReference>
<evidence type="ECO:0000313" key="6">
    <source>
        <dbReference type="EMBL" id="MBW5422124.1"/>
    </source>
</evidence>
<feature type="domain" description="HTH marR-type" evidence="5">
    <location>
        <begin position="62"/>
        <end position="191"/>
    </location>
</feature>
<evidence type="ECO:0000313" key="7">
    <source>
        <dbReference type="Proteomes" id="UP001197114"/>
    </source>
</evidence>
<accession>A0ABS6YM19</accession>
<keyword evidence="2" id="KW-0238">DNA-binding</keyword>
<organism evidence="6 7">
    <name type="scientific">Streptomyces anatolicus</name>
    <dbReference type="NCBI Taxonomy" id="2675858"/>
    <lineage>
        <taxon>Bacteria</taxon>
        <taxon>Bacillati</taxon>
        <taxon>Actinomycetota</taxon>
        <taxon>Actinomycetes</taxon>
        <taxon>Kitasatosporales</taxon>
        <taxon>Streptomycetaceae</taxon>
        <taxon>Streptomyces</taxon>
    </lineage>
</organism>
<evidence type="ECO:0000256" key="4">
    <source>
        <dbReference type="SAM" id="MobiDB-lite"/>
    </source>
</evidence>
<dbReference type="PANTHER" id="PTHR39515">
    <property type="entry name" value="CONSERVED PROTEIN"/>
    <property type="match status" value="1"/>
</dbReference>
<evidence type="ECO:0000256" key="2">
    <source>
        <dbReference type="ARBA" id="ARBA00023125"/>
    </source>
</evidence>
<name>A0ABS6YM19_9ACTN</name>
<dbReference type="InterPro" id="IPR055166">
    <property type="entry name" value="Transc_reg_Sar_Rot_HTH"/>
</dbReference>
<protein>
    <submittedName>
        <fullName evidence="6">MarR family transcriptional regulator</fullName>
    </submittedName>
</protein>
<dbReference type="Gene3D" id="1.10.10.10">
    <property type="entry name" value="Winged helix-like DNA-binding domain superfamily/Winged helix DNA-binding domain"/>
    <property type="match status" value="1"/>
</dbReference>
<evidence type="ECO:0000259" key="5">
    <source>
        <dbReference type="PROSITE" id="PS50995"/>
    </source>
</evidence>
<dbReference type="SMART" id="SM00347">
    <property type="entry name" value="HTH_MARR"/>
    <property type="match status" value="1"/>
</dbReference>
<dbReference type="SUPFAM" id="SSF46785">
    <property type="entry name" value="Winged helix' DNA-binding domain"/>
    <property type="match status" value="1"/>
</dbReference>
<feature type="region of interest" description="Disordered" evidence="4">
    <location>
        <begin position="199"/>
        <end position="222"/>
    </location>
</feature>
<dbReference type="PROSITE" id="PS50995">
    <property type="entry name" value="HTH_MARR_2"/>
    <property type="match status" value="1"/>
</dbReference>
<dbReference type="PANTHER" id="PTHR39515:SF2">
    <property type="entry name" value="HTH-TYPE TRANSCRIPTIONAL REGULATOR RV0880"/>
    <property type="match status" value="1"/>
</dbReference>
<reference evidence="6 7" key="1">
    <citation type="submission" date="2019-11" db="EMBL/GenBank/DDBJ databases">
        <authorList>
            <person name="Ay H."/>
        </authorList>
    </citation>
    <scope>NUCLEOTIDE SEQUENCE [LARGE SCALE GENOMIC DNA]</scope>
    <source>
        <strain evidence="6 7">BG9H</strain>
    </source>
</reference>
<keyword evidence="1" id="KW-0805">Transcription regulation</keyword>
<keyword evidence="3" id="KW-0804">Transcription</keyword>